<keyword evidence="7 10" id="KW-1133">Transmembrane helix</keyword>
<evidence type="ECO:0000256" key="8">
    <source>
        <dbReference type="ARBA" id="ARBA00023136"/>
    </source>
</evidence>
<dbReference type="GO" id="GO:0046677">
    <property type="term" value="P:response to antibiotic"/>
    <property type="evidence" value="ECO:0007669"/>
    <property type="project" value="UniProtKB-KW"/>
</dbReference>
<comment type="similarity">
    <text evidence="2">Belongs to the multi antimicrobial extrusion (MATE) (TC 2.A.66.1) family. MepA subfamily.</text>
</comment>
<dbReference type="RefSeq" id="WP_107035727.1">
    <property type="nucleotide sequence ID" value="NZ_CAPBBI010000008.1"/>
</dbReference>
<feature type="transmembrane region" description="Helical" evidence="10">
    <location>
        <begin position="12"/>
        <end position="32"/>
    </location>
</feature>
<keyword evidence="8 10" id="KW-0472">Membrane</keyword>
<dbReference type="EMBL" id="PUBV01000008">
    <property type="protein sequence ID" value="PWB08043.1"/>
    <property type="molecule type" value="Genomic_DNA"/>
</dbReference>
<dbReference type="GO" id="GO:0015297">
    <property type="term" value="F:antiporter activity"/>
    <property type="evidence" value="ECO:0007669"/>
    <property type="project" value="InterPro"/>
</dbReference>
<dbReference type="Pfam" id="PF01554">
    <property type="entry name" value="MatE"/>
    <property type="match status" value="2"/>
</dbReference>
<feature type="transmembrane region" description="Helical" evidence="10">
    <location>
        <begin position="89"/>
        <end position="112"/>
    </location>
</feature>
<gene>
    <name evidence="11" type="ORF">C5O25_05460</name>
</gene>
<feature type="transmembrane region" description="Helical" evidence="10">
    <location>
        <begin position="132"/>
        <end position="152"/>
    </location>
</feature>
<evidence type="ECO:0000256" key="7">
    <source>
        <dbReference type="ARBA" id="ARBA00022989"/>
    </source>
</evidence>
<feature type="transmembrane region" description="Helical" evidence="10">
    <location>
        <begin position="282"/>
        <end position="303"/>
    </location>
</feature>
<dbReference type="PIRSF" id="PIRSF006603">
    <property type="entry name" value="DinF"/>
    <property type="match status" value="1"/>
</dbReference>
<feature type="transmembrane region" description="Helical" evidence="10">
    <location>
        <begin position="386"/>
        <end position="404"/>
    </location>
</feature>
<organism evidence="11 12">
    <name type="scientific">Paramuribaculum intestinale</name>
    <dbReference type="NCBI Taxonomy" id="2094151"/>
    <lineage>
        <taxon>Bacteria</taxon>
        <taxon>Pseudomonadati</taxon>
        <taxon>Bacteroidota</taxon>
        <taxon>Bacteroidia</taxon>
        <taxon>Bacteroidales</taxon>
        <taxon>Muribaculaceae</taxon>
        <taxon>Paramuribaculum</taxon>
    </lineage>
</organism>
<keyword evidence="6 10" id="KW-0812">Transmembrane</keyword>
<dbReference type="InterPro" id="IPR051327">
    <property type="entry name" value="MATE_MepA_subfamily"/>
</dbReference>
<keyword evidence="4" id="KW-0813">Transport</keyword>
<comment type="subcellular location">
    <subcellularLocation>
        <location evidence="1">Cell membrane</location>
        <topology evidence="1">Multi-pass membrane protein</topology>
    </subcellularLocation>
</comment>
<comment type="caution">
    <text evidence="11">The sequence shown here is derived from an EMBL/GenBank/DDBJ whole genome shotgun (WGS) entry which is preliminary data.</text>
</comment>
<feature type="transmembrane region" description="Helical" evidence="10">
    <location>
        <begin position="416"/>
        <end position="436"/>
    </location>
</feature>
<evidence type="ECO:0000256" key="9">
    <source>
        <dbReference type="ARBA" id="ARBA00023251"/>
    </source>
</evidence>
<reference evidence="12" key="1">
    <citation type="submission" date="2018-02" db="EMBL/GenBank/DDBJ databases">
        <authorList>
            <person name="Clavel T."/>
            <person name="Strowig T."/>
        </authorList>
    </citation>
    <scope>NUCLEOTIDE SEQUENCE [LARGE SCALE GENOMIC DNA]</scope>
    <source>
        <strain evidence="12">DSM 100764</strain>
    </source>
</reference>
<feature type="transmembrane region" description="Helical" evidence="10">
    <location>
        <begin position="315"/>
        <end position="333"/>
    </location>
</feature>
<evidence type="ECO:0000256" key="4">
    <source>
        <dbReference type="ARBA" id="ARBA00022448"/>
    </source>
</evidence>
<feature type="transmembrane region" description="Helical" evidence="10">
    <location>
        <begin position="233"/>
        <end position="255"/>
    </location>
</feature>
<dbReference type="GO" id="GO:0005886">
    <property type="term" value="C:plasma membrane"/>
    <property type="evidence" value="ECO:0007669"/>
    <property type="project" value="UniProtKB-SubCell"/>
</dbReference>
<dbReference type="AlphaFoldDB" id="A0A2V1ITQ6"/>
<dbReference type="InterPro" id="IPR002528">
    <property type="entry name" value="MATE_fam"/>
</dbReference>
<evidence type="ECO:0000256" key="5">
    <source>
        <dbReference type="ARBA" id="ARBA00022475"/>
    </source>
</evidence>
<evidence type="ECO:0000313" key="11">
    <source>
        <dbReference type="EMBL" id="PWB08043.1"/>
    </source>
</evidence>
<dbReference type="PANTHER" id="PTHR43823:SF3">
    <property type="entry name" value="MULTIDRUG EXPORT PROTEIN MEPA"/>
    <property type="match status" value="1"/>
</dbReference>
<feature type="transmembrane region" description="Helical" evidence="10">
    <location>
        <begin position="353"/>
        <end position="374"/>
    </location>
</feature>
<feature type="transmembrane region" description="Helical" evidence="10">
    <location>
        <begin position="190"/>
        <end position="212"/>
    </location>
</feature>
<evidence type="ECO:0000256" key="3">
    <source>
        <dbReference type="ARBA" id="ARBA00022106"/>
    </source>
</evidence>
<accession>A0A2V1ITQ6</accession>
<feature type="transmembrane region" description="Helical" evidence="10">
    <location>
        <begin position="44"/>
        <end position="77"/>
    </location>
</feature>
<evidence type="ECO:0000256" key="1">
    <source>
        <dbReference type="ARBA" id="ARBA00004651"/>
    </source>
</evidence>
<evidence type="ECO:0000256" key="6">
    <source>
        <dbReference type="ARBA" id="ARBA00022692"/>
    </source>
</evidence>
<dbReference type="Proteomes" id="UP000244925">
    <property type="component" value="Unassembled WGS sequence"/>
</dbReference>
<evidence type="ECO:0000256" key="10">
    <source>
        <dbReference type="SAM" id="Phobius"/>
    </source>
</evidence>
<dbReference type="CDD" id="cd13143">
    <property type="entry name" value="MATE_MepA_like"/>
    <property type="match status" value="1"/>
</dbReference>
<protein>
    <recommendedName>
        <fullName evidence="3">Multidrug export protein MepA</fullName>
    </recommendedName>
</protein>
<keyword evidence="5" id="KW-1003">Cell membrane</keyword>
<feature type="transmembrane region" description="Helical" evidence="10">
    <location>
        <begin position="164"/>
        <end position="184"/>
    </location>
</feature>
<keyword evidence="9" id="KW-0046">Antibiotic resistance</keyword>
<dbReference type="GO" id="GO:0042910">
    <property type="term" value="F:xenobiotic transmembrane transporter activity"/>
    <property type="evidence" value="ECO:0007669"/>
    <property type="project" value="InterPro"/>
</dbReference>
<sequence length="448" mass="49043">MTLGTESISRLLIQYSVPAIIASVVTSLYNIIDSIFIGRGVGAMAISGLAITFPLMNLVIAFCTLIAVGGATISSIFMGQKDISRATDVVNNVLLLCIIQSVVFGGITLLFLDEILYFFGATPSTIDYAREFMEVILLGTPIAYVFIGLNNLMRATGYPRKAMVSALLSVGVNVIMAPIFIFVLDLGIRGAAMATVIGQSVACVWVLAHFISRRSFIHFNLRNRWFTPSIARRIYAIGMSPFLMSVCACIVVVFINKALLDYGGDAGDLSVGAYGILNRTTMFFVMIVFGVTQGMQPILGFNYGAGNWERVKRTLRIGIWLGMGITTVGWVITELVPDTVSSLFTTDLQLIDIAGHGARIFFLFYPVIGCQIVIQNYFQSVGKPKISIFLSLTRQLLFLIPFLIILPKQFGIDGVWASIAASDLIAFVFAIVTLWWQMKKHNQAISTP</sequence>
<evidence type="ECO:0000256" key="2">
    <source>
        <dbReference type="ARBA" id="ARBA00008417"/>
    </source>
</evidence>
<proteinExistence type="inferred from homology"/>
<dbReference type="InterPro" id="IPR045070">
    <property type="entry name" value="MATE_MepA-like"/>
</dbReference>
<evidence type="ECO:0000313" key="12">
    <source>
        <dbReference type="Proteomes" id="UP000244925"/>
    </source>
</evidence>
<dbReference type="InterPro" id="IPR048279">
    <property type="entry name" value="MdtK-like"/>
</dbReference>
<dbReference type="NCBIfam" id="TIGR00797">
    <property type="entry name" value="matE"/>
    <property type="match status" value="1"/>
</dbReference>
<keyword evidence="12" id="KW-1185">Reference proteome</keyword>
<name>A0A2V1ITQ6_9BACT</name>
<dbReference type="PANTHER" id="PTHR43823">
    <property type="entry name" value="SPORULATION PROTEIN YKVU"/>
    <property type="match status" value="1"/>
</dbReference>